<proteinExistence type="predicted"/>
<sequence length="339" mass="39555">MNKEKLIDFYTGTDYTSTSLSFRGMPPRPSEWNVPLLISQIYHSNEELFKSSLKNDSIVINLDKDDLEYFKALMLHESLFNFYKAFYNYLCALKMYDGGLQHWIEITSYYSKLYLANSIIALTGKSRYIVSGSSNNFVEELYKLVNENGYNNNINKNGYFVAKHAKYGIEIDLNSVLNQGELKIIKNMGSGGSHGYIWKKYSEIDLSSIDISEMTYDFPQHLSEERNIENYSFDGYRQLDFNLGSDSFKDYFERDYIKFQSNMIYTSETAVIIGVIGELYNLYELLKVENLPIEKDKFIFMCNYSLGETEQSKKLINLIQTGFPRSNKYIDEYNLYESN</sequence>
<dbReference type="EMBL" id="NVDG01000031">
    <property type="protein sequence ID" value="PFU40473.1"/>
    <property type="molecule type" value="Genomic_DNA"/>
</dbReference>
<organism evidence="1 2">
    <name type="scientific">Bacillus cereus</name>
    <dbReference type="NCBI Taxonomy" id="1396"/>
    <lineage>
        <taxon>Bacteria</taxon>
        <taxon>Bacillati</taxon>
        <taxon>Bacillota</taxon>
        <taxon>Bacilli</taxon>
        <taxon>Bacillales</taxon>
        <taxon>Bacillaceae</taxon>
        <taxon>Bacillus</taxon>
        <taxon>Bacillus cereus group</taxon>
    </lineage>
</organism>
<accession>A0A2B3TYP8</accession>
<dbReference type="AlphaFoldDB" id="A0A2B3TYP8"/>
<evidence type="ECO:0000313" key="2">
    <source>
        <dbReference type="Proteomes" id="UP000224076"/>
    </source>
</evidence>
<name>A0A2B3TYP8_BACCE</name>
<comment type="caution">
    <text evidence="1">The sequence shown here is derived from an EMBL/GenBank/DDBJ whole genome shotgun (WGS) entry which is preliminary data.</text>
</comment>
<dbReference type="RefSeq" id="WP_098666066.1">
    <property type="nucleotide sequence ID" value="NZ_NVDG01000031.1"/>
</dbReference>
<gene>
    <name evidence="1" type="ORF">COK86_19440</name>
</gene>
<evidence type="ECO:0000313" key="1">
    <source>
        <dbReference type="EMBL" id="PFU40473.1"/>
    </source>
</evidence>
<protein>
    <submittedName>
        <fullName evidence="1">Uncharacterized protein</fullName>
    </submittedName>
</protein>
<reference evidence="1 2" key="1">
    <citation type="submission" date="2017-09" db="EMBL/GenBank/DDBJ databases">
        <title>Large-scale bioinformatics analysis of Bacillus genomes uncovers conserved roles of natural products in bacterial physiology.</title>
        <authorList>
            <consortium name="Agbiome Team Llc"/>
            <person name="Bleich R.M."/>
            <person name="Grubbs K.J."/>
            <person name="Santa Maria K.C."/>
            <person name="Allen S.E."/>
            <person name="Farag S."/>
            <person name="Shank E.A."/>
            <person name="Bowers A."/>
        </authorList>
    </citation>
    <scope>NUCLEOTIDE SEQUENCE [LARGE SCALE GENOMIC DNA]</scope>
    <source>
        <strain evidence="1 2">AFS061806</strain>
    </source>
</reference>
<dbReference type="Proteomes" id="UP000224076">
    <property type="component" value="Unassembled WGS sequence"/>
</dbReference>